<evidence type="ECO:0000256" key="1">
    <source>
        <dbReference type="ARBA" id="ARBA00022630"/>
    </source>
</evidence>
<name>A0A0D0GVA3_9SPHI</name>
<dbReference type="EMBL" id="JXRA01000017">
    <property type="protein sequence ID" value="KIO78321.1"/>
    <property type="molecule type" value="Genomic_DNA"/>
</dbReference>
<evidence type="ECO:0000313" key="4">
    <source>
        <dbReference type="EMBL" id="KIO78321.1"/>
    </source>
</evidence>
<gene>
    <name evidence="4" type="ORF">TH53_04470</name>
</gene>
<evidence type="ECO:0000313" key="5">
    <source>
        <dbReference type="Proteomes" id="UP000032049"/>
    </source>
</evidence>
<evidence type="ECO:0000256" key="2">
    <source>
        <dbReference type="ARBA" id="ARBA00023002"/>
    </source>
</evidence>
<dbReference type="STRING" id="1503925.TH53_04470"/>
<dbReference type="InterPro" id="IPR036188">
    <property type="entry name" value="FAD/NAD-bd_sf"/>
</dbReference>
<dbReference type="Pfam" id="PF07992">
    <property type="entry name" value="Pyr_redox_2"/>
    <property type="match status" value="1"/>
</dbReference>
<reference evidence="4 5" key="1">
    <citation type="submission" date="2015-01" db="EMBL/GenBank/DDBJ databases">
        <title>Draft genome sequence of Pedobacter sp. NL19 isolated from sludge of an effluent treatment pond in an abandoned uranium mine.</title>
        <authorList>
            <person name="Santos T."/>
            <person name="Caetano T."/>
            <person name="Covas C."/>
            <person name="Cruz A."/>
            <person name="Mendo S."/>
        </authorList>
    </citation>
    <scope>NUCLEOTIDE SEQUENCE [LARGE SCALE GENOMIC DNA]</scope>
    <source>
        <strain evidence="4 5">NL19</strain>
    </source>
</reference>
<keyword evidence="2" id="KW-0560">Oxidoreductase</keyword>
<dbReference type="OrthoDB" id="9806179at2"/>
<comment type="caution">
    <text evidence="4">The sequence shown here is derived from an EMBL/GenBank/DDBJ whole genome shotgun (WGS) entry which is preliminary data.</text>
</comment>
<sequence>MENTKHTFDVIIVGGSYAGLSAAMALGRSLRNVLIIDSGFPCNRQTPHSHNFITQDGEKPKDIANKAKAQVLNYTTVTFHDDIAMKMQKSDNIFELTTQSGKVFSAKKVLFATGLKDMMPAIPGFADCWAISILHCPYCHGYEVKKQKTGILANGDRAFHYVQLVSNLTDKLTIFTNGKAAFNADQYQSIQKNNIQIVEQKIDLIEHDGGKISGIRLEDGTVYQLNALYSGPAFEQHCKIPVKLGCELTELGLLKTDDFRQTNIPGIYACGDNSALRSVPAAVSTGSLAGAAINMALCAEIFNS</sequence>
<dbReference type="Gene3D" id="3.50.50.60">
    <property type="entry name" value="FAD/NAD(P)-binding domain"/>
    <property type="match status" value="2"/>
</dbReference>
<dbReference type="Proteomes" id="UP000032049">
    <property type="component" value="Unassembled WGS sequence"/>
</dbReference>
<protein>
    <submittedName>
        <fullName evidence="4">Pyridine nucleotide-disulfide oxidoreductase</fullName>
    </submittedName>
</protein>
<dbReference type="InterPro" id="IPR050097">
    <property type="entry name" value="Ferredoxin-NADP_redctase_2"/>
</dbReference>
<dbReference type="PANTHER" id="PTHR48105">
    <property type="entry name" value="THIOREDOXIN REDUCTASE 1-RELATED-RELATED"/>
    <property type="match status" value="1"/>
</dbReference>
<proteinExistence type="predicted"/>
<accession>A0A0D0GVA3</accession>
<dbReference type="SUPFAM" id="SSF51905">
    <property type="entry name" value="FAD/NAD(P)-binding domain"/>
    <property type="match status" value="1"/>
</dbReference>
<dbReference type="InterPro" id="IPR023753">
    <property type="entry name" value="FAD/NAD-binding_dom"/>
</dbReference>
<dbReference type="AlphaFoldDB" id="A0A0D0GVA3"/>
<dbReference type="GO" id="GO:0016491">
    <property type="term" value="F:oxidoreductase activity"/>
    <property type="evidence" value="ECO:0007669"/>
    <property type="project" value="UniProtKB-KW"/>
</dbReference>
<keyword evidence="5" id="KW-1185">Reference proteome</keyword>
<keyword evidence="1" id="KW-0285">Flavoprotein</keyword>
<dbReference type="PRINTS" id="PR00368">
    <property type="entry name" value="FADPNR"/>
</dbReference>
<dbReference type="PRINTS" id="PR00469">
    <property type="entry name" value="PNDRDTASEII"/>
</dbReference>
<evidence type="ECO:0000259" key="3">
    <source>
        <dbReference type="Pfam" id="PF07992"/>
    </source>
</evidence>
<feature type="domain" description="FAD/NAD(P)-binding" evidence="3">
    <location>
        <begin position="8"/>
        <end position="286"/>
    </location>
</feature>
<dbReference type="RefSeq" id="WP_041878860.1">
    <property type="nucleotide sequence ID" value="NZ_CP157278.1"/>
</dbReference>
<organism evidence="4 5">
    <name type="scientific">Pedobacter lusitanus</name>
    <dbReference type="NCBI Taxonomy" id="1503925"/>
    <lineage>
        <taxon>Bacteria</taxon>
        <taxon>Pseudomonadati</taxon>
        <taxon>Bacteroidota</taxon>
        <taxon>Sphingobacteriia</taxon>
        <taxon>Sphingobacteriales</taxon>
        <taxon>Sphingobacteriaceae</taxon>
        <taxon>Pedobacter</taxon>
    </lineage>
</organism>